<reference key="1">
    <citation type="submission" date="2010-11" db="EMBL/GenBank/DDBJ databases">
        <title>The complete genome of Bacteroides helcogenes P 36-108.</title>
        <authorList>
            <consortium name="US DOE Joint Genome Institute (JGI-PGF)"/>
            <person name="Lucas S."/>
            <person name="Copeland A."/>
            <person name="Lapidus A."/>
            <person name="Bruce D."/>
            <person name="Goodwin L."/>
            <person name="Pitluck S."/>
            <person name="Kyrpides N."/>
            <person name="Mavromatis K."/>
            <person name="Ivanova N."/>
            <person name="Zeytun A."/>
            <person name="Brettin T."/>
            <person name="Detter J.C."/>
            <person name="Tapia R."/>
            <person name="Han C."/>
            <person name="Land M."/>
            <person name="Hauser L."/>
            <person name="Markowitz V."/>
            <person name="Cheng J.-F."/>
            <person name="Hugenholtz P."/>
            <person name="Woyke T."/>
            <person name="Wu D."/>
            <person name="Gronow S."/>
            <person name="Wellnitz S."/>
            <person name="Brambilla E."/>
            <person name="Klenk H.-P."/>
            <person name="Eisen J.A."/>
        </authorList>
    </citation>
    <scope>NUCLEOTIDE SEQUENCE</scope>
    <source>
        <strain>P 36-108</strain>
    </source>
</reference>
<dbReference type="STRING" id="693979.Bache_0600"/>
<evidence type="ECO:0000313" key="2">
    <source>
        <dbReference type="EMBL" id="ADV42625.1"/>
    </source>
</evidence>
<organism evidence="2 3">
    <name type="scientific">Bacteroides helcogenes (strain ATCC 35417 / DSM 20613 / JCM 6297 / CCUG 15421 / P 36-108)</name>
    <dbReference type="NCBI Taxonomy" id="693979"/>
    <lineage>
        <taxon>Bacteria</taxon>
        <taxon>Pseudomonadati</taxon>
        <taxon>Bacteroidota</taxon>
        <taxon>Bacteroidia</taxon>
        <taxon>Bacteroidales</taxon>
        <taxon>Bacteroidaceae</taxon>
        <taxon>Bacteroides</taxon>
    </lineage>
</organism>
<keyword evidence="3" id="KW-1185">Reference proteome</keyword>
<dbReference type="PATRIC" id="fig|693979.3.peg.640"/>
<evidence type="ECO:0008006" key="4">
    <source>
        <dbReference type="Google" id="ProtNLM"/>
    </source>
</evidence>
<dbReference type="eggNOG" id="ENOG5033PIK">
    <property type="taxonomic scope" value="Bacteria"/>
</dbReference>
<keyword evidence="1" id="KW-0732">Signal</keyword>
<accession>E6SWM7</accession>
<protein>
    <recommendedName>
        <fullName evidence="4">Lipoprotein</fullName>
    </recommendedName>
</protein>
<dbReference type="Proteomes" id="UP000008630">
    <property type="component" value="Chromosome"/>
</dbReference>
<dbReference type="RefSeq" id="WP_013546240.1">
    <property type="nucleotide sequence ID" value="NC_014933.1"/>
</dbReference>
<dbReference type="EMBL" id="CP002352">
    <property type="protein sequence ID" value="ADV42625.1"/>
    <property type="molecule type" value="Genomic_DNA"/>
</dbReference>
<dbReference type="HOGENOM" id="CLU_1418968_0_0_10"/>
<reference evidence="2 3" key="2">
    <citation type="journal article" date="2011" name="Stand. Genomic Sci.">
        <title>Complete genome sequence of Bacteroides helcogenes type strain (P 36-108).</title>
        <authorList>
            <person name="Pati A."/>
            <person name="Gronow S."/>
            <person name="Zeytun A."/>
            <person name="Lapidus A."/>
            <person name="Nolan M."/>
            <person name="Hammon N."/>
            <person name="Deshpande S."/>
            <person name="Cheng J.F."/>
            <person name="Tapia R."/>
            <person name="Han C."/>
            <person name="Goodwin L."/>
            <person name="Pitluck S."/>
            <person name="Liolios K."/>
            <person name="Pagani I."/>
            <person name="Ivanova N."/>
            <person name="Mavromatis K."/>
            <person name="Chen A."/>
            <person name="Palaniappan K."/>
            <person name="Land M."/>
            <person name="Hauser L."/>
            <person name="Chang Y.J."/>
            <person name="Jeffries C.D."/>
            <person name="Detter J.C."/>
            <person name="Brambilla E."/>
            <person name="Rohde M."/>
            <person name="Goker M."/>
            <person name="Woyke T."/>
            <person name="Bristow J."/>
            <person name="Eisen J.A."/>
            <person name="Markowitz V."/>
            <person name="Hugenholtz P."/>
            <person name="Kyrpides N.C."/>
            <person name="Klenk H.P."/>
            <person name="Lucas S."/>
        </authorList>
    </citation>
    <scope>NUCLEOTIDE SEQUENCE [LARGE SCALE GENOMIC DNA]</scope>
    <source>
        <strain evidence="3">ATCC 35417 / DSM 20613 / JCM 6297 / CCUG 15421 / P 36-108</strain>
    </source>
</reference>
<dbReference type="AlphaFoldDB" id="E6SWM7"/>
<gene>
    <name evidence="2" type="ordered locus">Bache_0600</name>
</gene>
<evidence type="ECO:0000313" key="3">
    <source>
        <dbReference type="Proteomes" id="UP000008630"/>
    </source>
</evidence>
<proteinExistence type="predicted"/>
<name>E6SWM7_BACT6</name>
<evidence type="ECO:0000256" key="1">
    <source>
        <dbReference type="SAM" id="SignalP"/>
    </source>
</evidence>
<feature type="signal peptide" evidence="1">
    <location>
        <begin position="1"/>
        <end position="22"/>
    </location>
</feature>
<dbReference type="KEGG" id="bhl:Bache_0600"/>
<dbReference type="PROSITE" id="PS51257">
    <property type="entry name" value="PROKAR_LIPOPROTEIN"/>
    <property type="match status" value="1"/>
</dbReference>
<dbReference type="OrthoDB" id="996923at2"/>
<feature type="chain" id="PRO_5003211730" description="Lipoprotein" evidence="1">
    <location>
        <begin position="23"/>
        <end position="190"/>
    </location>
</feature>
<sequence>MKKLTILLAMVAACGLFSSCGDDDWSNNNPEMEHIYYYGLGNVKYPGGNELQYNVKQGETVEVPTYFFSAYNRPYSPVVSYYTSAVPQNKDNTEPQLVCGTDYQVVDANGTALIPDANGSYSMTWANALKGSQNVYIKALNGTKGKLRVLTFDPAKTIDATDVSSTTIVKTNEYEVRAFSENYYVTVTIK</sequence>